<dbReference type="AlphaFoldDB" id="A0A1H6TG30"/>
<evidence type="ECO:0000313" key="3">
    <source>
        <dbReference type="Proteomes" id="UP000199532"/>
    </source>
</evidence>
<evidence type="ECO:0000256" key="1">
    <source>
        <dbReference type="SAM" id="SignalP"/>
    </source>
</evidence>
<dbReference type="InterPro" id="IPR011250">
    <property type="entry name" value="OMP/PagP_B-barrel"/>
</dbReference>
<dbReference type="STRING" id="408657.SAMN04487995_2189"/>
<dbReference type="Gene3D" id="2.40.160.20">
    <property type="match status" value="1"/>
</dbReference>
<dbReference type="OrthoDB" id="979407at2"/>
<feature type="signal peptide" evidence="1">
    <location>
        <begin position="1"/>
        <end position="21"/>
    </location>
</feature>
<organism evidence="2 3">
    <name type="scientific">Dyadobacter koreensis</name>
    <dbReference type="NCBI Taxonomy" id="408657"/>
    <lineage>
        <taxon>Bacteria</taxon>
        <taxon>Pseudomonadati</taxon>
        <taxon>Bacteroidota</taxon>
        <taxon>Cytophagia</taxon>
        <taxon>Cytophagales</taxon>
        <taxon>Spirosomataceae</taxon>
        <taxon>Dyadobacter</taxon>
    </lineage>
</organism>
<dbReference type="Proteomes" id="UP000199532">
    <property type="component" value="Unassembled WGS sequence"/>
</dbReference>
<protein>
    <recommendedName>
        <fullName evidence="4">Outer membrane protein beta-barrel domain-containing protein</fullName>
    </recommendedName>
</protein>
<accession>A0A1H6TG30</accession>
<reference evidence="2 3" key="1">
    <citation type="submission" date="2016-10" db="EMBL/GenBank/DDBJ databases">
        <authorList>
            <person name="de Groot N.N."/>
        </authorList>
    </citation>
    <scope>NUCLEOTIDE SEQUENCE [LARGE SCALE GENOMIC DNA]</scope>
    <source>
        <strain evidence="2 3">DSM 19938</strain>
    </source>
</reference>
<evidence type="ECO:0000313" key="2">
    <source>
        <dbReference type="EMBL" id="SEI78246.1"/>
    </source>
</evidence>
<gene>
    <name evidence="2" type="ORF">SAMN04487995_2189</name>
</gene>
<proteinExistence type="predicted"/>
<evidence type="ECO:0008006" key="4">
    <source>
        <dbReference type="Google" id="ProtNLM"/>
    </source>
</evidence>
<feature type="chain" id="PRO_5011519504" description="Outer membrane protein beta-barrel domain-containing protein" evidence="1">
    <location>
        <begin position="22"/>
        <end position="249"/>
    </location>
</feature>
<dbReference type="SUPFAM" id="SSF56925">
    <property type="entry name" value="OMPA-like"/>
    <property type="match status" value="1"/>
</dbReference>
<name>A0A1H6TG30_9BACT</name>
<sequence>MNKILAVIIFLVFLASGPLKAQDTTGVLKADSTFSIVDSTMVSEERIDIVKKQIQPVFNRKWAFGLSGGYSYRLPNKGARTNTPYSKYLRNLKSGYSIGADIYRFILPQVALGMKYNLFKSQGDFDKRNSDDITVQFVGPSVLYQHPFKNNTTSVLASFAMGYQSYVNKGMSDSKDFTNRGNAMGWAVSVGLEQKLGNHFALNISGACYLGTSYKFRRKMGGVTETIKLSQEKFEDLSRVELTLGLKFF</sequence>
<dbReference type="EMBL" id="FNXY01000003">
    <property type="protein sequence ID" value="SEI78246.1"/>
    <property type="molecule type" value="Genomic_DNA"/>
</dbReference>
<keyword evidence="1" id="KW-0732">Signal</keyword>
<keyword evidence="3" id="KW-1185">Reference proteome</keyword>
<dbReference type="RefSeq" id="WP_090335185.1">
    <property type="nucleotide sequence ID" value="NZ_FNXY01000003.1"/>
</dbReference>